<dbReference type="AlphaFoldDB" id="A0A9P8AL20"/>
<keyword evidence="2 5" id="KW-0812">Transmembrane</keyword>
<dbReference type="InterPro" id="IPR050524">
    <property type="entry name" value="APC_YAT"/>
</dbReference>
<evidence type="ECO:0000259" key="6">
    <source>
        <dbReference type="Pfam" id="PF00324"/>
    </source>
</evidence>
<dbReference type="RefSeq" id="XP_043033273.1">
    <property type="nucleotide sequence ID" value="XM_043190163.1"/>
</dbReference>
<dbReference type="GeneID" id="66112460"/>
<feature type="transmembrane region" description="Helical" evidence="5">
    <location>
        <begin position="174"/>
        <end position="196"/>
    </location>
</feature>
<dbReference type="GO" id="GO:0016020">
    <property type="term" value="C:membrane"/>
    <property type="evidence" value="ECO:0007669"/>
    <property type="project" value="UniProtKB-SubCell"/>
</dbReference>
<accession>A0A9P8AL20</accession>
<feature type="domain" description="Amino acid permease/ SLC12A" evidence="6">
    <location>
        <begin position="49"/>
        <end position="173"/>
    </location>
</feature>
<dbReference type="InterPro" id="IPR004841">
    <property type="entry name" value="AA-permease/SLC12A_dom"/>
</dbReference>
<evidence type="ECO:0000256" key="3">
    <source>
        <dbReference type="ARBA" id="ARBA00022989"/>
    </source>
</evidence>
<dbReference type="Gene3D" id="1.20.1740.10">
    <property type="entry name" value="Amino acid/polyamine transporter I"/>
    <property type="match status" value="2"/>
</dbReference>
<sequence length="419" mass="47172">MSMNSEEPKLPNYGDKDVEVVAYSAPIDDTVDFEEKKELKAGDPCSPLGAIVHHAEYFFDPALSFAQGWNYIYSNCVSRKAEVTASAVLIQFWTTISNGLWITILGVLLIISNLLFVRVYGELEFSFAILKTMLIAGLIVMGLVIDLGNILGGGPHHHRYGFQYWRNPGPFVQYLARLWRVFIFYVLGIFIVGIIVPSNDDNLLGSSGDASQSPFVIAANRAGIKVSAGNLIILNGSRNLYRIAYEGRAPKIFLRVSQFGVPYVAVTFLSVFTALGYMTLQNSASTVFAWFQDLMSAATIVHWIIICMVYLRFYCGMKKQGISRDELPWKSPLQPYTAWLGFISFSIILLTGGHAVFFSSYRSIPLIFVLCFGYKFWMKSKLVPLDEMPIRKYIDVARENPEPPRIPVKGWKRISILWS</sequence>
<comment type="caution">
    <text evidence="7">The sequence shown here is derived from an EMBL/GenBank/DDBJ whole genome shotgun (WGS) entry which is preliminary data.</text>
</comment>
<dbReference type="Pfam" id="PF00324">
    <property type="entry name" value="AA_permease"/>
    <property type="match status" value="2"/>
</dbReference>
<feature type="transmembrane region" description="Helical" evidence="5">
    <location>
        <begin position="99"/>
        <end position="121"/>
    </location>
</feature>
<evidence type="ECO:0000256" key="2">
    <source>
        <dbReference type="ARBA" id="ARBA00022692"/>
    </source>
</evidence>
<keyword evidence="4 5" id="KW-0472">Membrane</keyword>
<dbReference type="EMBL" id="MU250584">
    <property type="protein sequence ID" value="KAG7439773.1"/>
    <property type="molecule type" value="Genomic_DNA"/>
</dbReference>
<feature type="domain" description="Amino acid permease/ SLC12A" evidence="6">
    <location>
        <begin position="178"/>
        <end position="381"/>
    </location>
</feature>
<dbReference type="GO" id="GO:0015171">
    <property type="term" value="F:amino acid transmembrane transporter activity"/>
    <property type="evidence" value="ECO:0007669"/>
    <property type="project" value="TreeGrafter"/>
</dbReference>
<proteinExistence type="predicted"/>
<dbReference type="OrthoDB" id="10062876at2759"/>
<feature type="transmembrane region" description="Helical" evidence="5">
    <location>
        <begin position="252"/>
        <end position="275"/>
    </location>
</feature>
<reference evidence="7" key="1">
    <citation type="submission" date="2020-11" db="EMBL/GenBank/DDBJ databases">
        <title>Adaptations for nitrogen fixation in a non-lichenized fungal sporocarp promotes dispersal by wood-feeding termites.</title>
        <authorList>
            <consortium name="DOE Joint Genome Institute"/>
            <person name="Koch R.A."/>
            <person name="Yoon G."/>
            <person name="Arayal U."/>
            <person name="Lail K."/>
            <person name="Amirebrahimi M."/>
            <person name="Labutti K."/>
            <person name="Lipzen A."/>
            <person name="Riley R."/>
            <person name="Barry K."/>
            <person name="Henrissat B."/>
            <person name="Grigoriev I.V."/>
            <person name="Herr J.R."/>
            <person name="Aime M.C."/>
        </authorList>
    </citation>
    <scope>NUCLEOTIDE SEQUENCE</scope>
    <source>
        <strain evidence="7">MCA 3950</strain>
    </source>
</reference>
<evidence type="ECO:0000313" key="7">
    <source>
        <dbReference type="EMBL" id="KAG7439773.1"/>
    </source>
</evidence>
<name>A0A9P8AL20_9AGAR</name>
<dbReference type="PANTHER" id="PTHR43341:SF18">
    <property type="entry name" value="AMINO ACID PERMEASE_ SLC12A DOMAIN-CONTAINING PROTEIN"/>
    <property type="match status" value="1"/>
</dbReference>
<evidence type="ECO:0000256" key="5">
    <source>
        <dbReference type="SAM" id="Phobius"/>
    </source>
</evidence>
<evidence type="ECO:0000313" key="8">
    <source>
        <dbReference type="Proteomes" id="UP000812287"/>
    </source>
</evidence>
<keyword evidence="8" id="KW-1185">Reference proteome</keyword>
<evidence type="ECO:0000256" key="1">
    <source>
        <dbReference type="ARBA" id="ARBA00004141"/>
    </source>
</evidence>
<dbReference type="Proteomes" id="UP000812287">
    <property type="component" value="Unassembled WGS sequence"/>
</dbReference>
<gene>
    <name evidence="7" type="ORF">BT62DRAFT_989476</name>
</gene>
<comment type="subcellular location">
    <subcellularLocation>
        <location evidence="1">Membrane</location>
        <topology evidence="1">Multi-pass membrane protein</topology>
    </subcellularLocation>
</comment>
<feature type="transmembrane region" description="Helical" evidence="5">
    <location>
        <begin position="295"/>
        <end position="315"/>
    </location>
</feature>
<feature type="transmembrane region" description="Helical" evidence="5">
    <location>
        <begin position="133"/>
        <end position="154"/>
    </location>
</feature>
<feature type="transmembrane region" description="Helical" evidence="5">
    <location>
        <begin position="336"/>
        <end position="357"/>
    </location>
</feature>
<keyword evidence="3 5" id="KW-1133">Transmembrane helix</keyword>
<dbReference type="PANTHER" id="PTHR43341">
    <property type="entry name" value="AMINO ACID PERMEASE"/>
    <property type="match status" value="1"/>
</dbReference>
<organism evidence="7 8">
    <name type="scientific">Guyanagaster necrorhizus</name>
    <dbReference type="NCBI Taxonomy" id="856835"/>
    <lineage>
        <taxon>Eukaryota</taxon>
        <taxon>Fungi</taxon>
        <taxon>Dikarya</taxon>
        <taxon>Basidiomycota</taxon>
        <taxon>Agaricomycotina</taxon>
        <taxon>Agaricomycetes</taxon>
        <taxon>Agaricomycetidae</taxon>
        <taxon>Agaricales</taxon>
        <taxon>Marasmiineae</taxon>
        <taxon>Physalacriaceae</taxon>
        <taxon>Guyanagaster</taxon>
    </lineage>
</organism>
<protein>
    <recommendedName>
        <fullName evidence="6">Amino acid permease/ SLC12A domain-containing protein</fullName>
    </recommendedName>
</protein>
<evidence type="ECO:0000256" key="4">
    <source>
        <dbReference type="ARBA" id="ARBA00023136"/>
    </source>
</evidence>